<dbReference type="RefSeq" id="WP_115550846.1">
    <property type="nucleotide sequence ID" value="NZ_CAPHNE010000051.1"/>
</dbReference>
<keyword evidence="2" id="KW-1185">Reference proteome</keyword>
<name>A0A3D8IIW8_9HELI</name>
<gene>
    <name evidence="1" type="ORF">CQA43_01545</name>
</gene>
<accession>A0A3D8IIW8</accession>
<organism evidence="1 2">
    <name type="scientific">Helicobacter ganmani</name>
    <dbReference type="NCBI Taxonomy" id="60246"/>
    <lineage>
        <taxon>Bacteria</taxon>
        <taxon>Pseudomonadati</taxon>
        <taxon>Campylobacterota</taxon>
        <taxon>Epsilonproteobacteria</taxon>
        <taxon>Campylobacterales</taxon>
        <taxon>Helicobacteraceae</taxon>
        <taxon>Helicobacter</taxon>
    </lineage>
</organism>
<dbReference type="Proteomes" id="UP000256650">
    <property type="component" value="Unassembled WGS sequence"/>
</dbReference>
<reference evidence="1 2" key="1">
    <citation type="submission" date="2018-04" db="EMBL/GenBank/DDBJ databases">
        <title>Novel Campyloabacter and Helicobacter Species and Strains.</title>
        <authorList>
            <person name="Mannion A.J."/>
            <person name="Shen Z."/>
            <person name="Fox J.G."/>
        </authorList>
    </citation>
    <scope>NUCLEOTIDE SEQUENCE [LARGE SCALE GENOMIC DNA]</scope>
    <source>
        <strain evidence="1 2">MIT 99-5101</strain>
    </source>
</reference>
<dbReference type="AlphaFoldDB" id="A0A3D8IIW8"/>
<comment type="caution">
    <text evidence="1">The sequence shown here is derived from an EMBL/GenBank/DDBJ whole genome shotgun (WGS) entry which is preliminary data.</text>
</comment>
<evidence type="ECO:0000313" key="1">
    <source>
        <dbReference type="EMBL" id="RDU64511.1"/>
    </source>
</evidence>
<sequence>MNVNDKNQSMWGILQQSYTQQNTKSNNISGYSKDSNSLFGTQNTQGIDTISSLLNVDSNTDKTTITEIQDSFEVSAELTNLQHFAKNFSAKFENNFENLKDLGDAMLQSGILNKEEKMGFDVLQKFNPSLDSIQTQNLLQNTNLSQENKNLLNQVDRKISAVRYFGGF</sequence>
<dbReference type="EMBL" id="NXLS01000001">
    <property type="protein sequence ID" value="RDU64511.1"/>
    <property type="molecule type" value="Genomic_DNA"/>
</dbReference>
<protein>
    <submittedName>
        <fullName evidence="1">Uncharacterized protein</fullName>
    </submittedName>
</protein>
<dbReference type="OrthoDB" id="5323194at2"/>
<proteinExistence type="predicted"/>
<dbReference type="GeneID" id="82534973"/>
<evidence type="ECO:0000313" key="2">
    <source>
        <dbReference type="Proteomes" id="UP000256650"/>
    </source>
</evidence>